<name>A0ACC0ZP16_9ROSI</name>
<organism evidence="1 2">
    <name type="scientific">Pistacia atlantica</name>
    <dbReference type="NCBI Taxonomy" id="434234"/>
    <lineage>
        <taxon>Eukaryota</taxon>
        <taxon>Viridiplantae</taxon>
        <taxon>Streptophyta</taxon>
        <taxon>Embryophyta</taxon>
        <taxon>Tracheophyta</taxon>
        <taxon>Spermatophyta</taxon>
        <taxon>Magnoliopsida</taxon>
        <taxon>eudicotyledons</taxon>
        <taxon>Gunneridae</taxon>
        <taxon>Pentapetalae</taxon>
        <taxon>rosids</taxon>
        <taxon>malvids</taxon>
        <taxon>Sapindales</taxon>
        <taxon>Anacardiaceae</taxon>
        <taxon>Pistacia</taxon>
    </lineage>
</organism>
<comment type="caution">
    <text evidence="1">The sequence shown here is derived from an EMBL/GenBank/DDBJ whole genome shotgun (WGS) entry which is preliminary data.</text>
</comment>
<reference evidence="2" key="1">
    <citation type="journal article" date="2023" name="G3 (Bethesda)">
        <title>Genome assembly and association tests identify interacting loci associated with vigor, precocity, and sex in interspecific pistachio rootstocks.</title>
        <authorList>
            <person name="Palmer W."/>
            <person name="Jacygrad E."/>
            <person name="Sagayaradj S."/>
            <person name="Cavanaugh K."/>
            <person name="Han R."/>
            <person name="Bertier L."/>
            <person name="Beede B."/>
            <person name="Kafkas S."/>
            <person name="Golino D."/>
            <person name="Preece J."/>
            <person name="Michelmore R."/>
        </authorList>
    </citation>
    <scope>NUCLEOTIDE SEQUENCE [LARGE SCALE GENOMIC DNA]</scope>
</reference>
<evidence type="ECO:0000313" key="1">
    <source>
        <dbReference type="EMBL" id="KAJ0074735.1"/>
    </source>
</evidence>
<evidence type="ECO:0000313" key="2">
    <source>
        <dbReference type="Proteomes" id="UP001164250"/>
    </source>
</evidence>
<protein>
    <submittedName>
        <fullName evidence="1">Uncharacterized protein</fullName>
    </submittedName>
</protein>
<proteinExistence type="predicted"/>
<sequence>MPWYSVYDPSIIGPAVIMYIEQVWQFKKEPILVVLDPQGNVVNSDAHHMLWIWGSLAFPFTSAREEELWLQETWPIGFLVKSINAAIHTYTYIC</sequence>
<accession>A0ACC0ZP16</accession>
<dbReference type="EMBL" id="CM047910">
    <property type="protein sequence ID" value="KAJ0074735.1"/>
    <property type="molecule type" value="Genomic_DNA"/>
</dbReference>
<keyword evidence="2" id="KW-1185">Reference proteome</keyword>
<gene>
    <name evidence="1" type="ORF">Patl1_33304</name>
</gene>
<dbReference type="Proteomes" id="UP001164250">
    <property type="component" value="Chromosome 15"/>
</dbReference>